<dbReference type="AlphaFoldDB" id="A0AAW8W3X6"/>
<evidence type="ECO:0000256" key="1">
    <source>
        <dbReference type="SAM" id="Phobius"/>
    </source>
</evidence>
<evidence type="ECO:0008006" key="4">
    <source>
        <dbReference type="Google" id="ProtNLM"/>
    </source>
</evidence>
<proteinExistence type="predicted"/>
<feature type="transmembrane region" description="Helical" evidence="1">
    <location>
        <begin position="21"/>
        <end position="41"/>
    </location>
</feature>
<comment type="caution">
    <text evidence="2">The sequence shown here is derived from an EMBL/GenBank/DDBJ whole genome shotgun (WGS) entry which is preliminary data.</text>
</comment>
<name>A0AAW8W3X6_9LACO</name>
<feature type="transmembrane region" description="Helical" evidence="1">
    <location>
        <begin position="47"/>
        <end position="67"/>
    </location>
</feature>
<evidence type="ECO:0000313" key="2">
    <source>
        <dbReference type="EMBL" id="MDT7013121.1"/>
    </source>
</evidence>
<reference evidence="2" key="1">
    <citation type="submission" date="2023-08" db="EMBL/GenBank/DDBJ databases">
        <authorList>
            <person name="Page C.A."/>
            <person name="Perez-Diaz I.M."/>
        </authorList>
    </citation>
    <scope>NUCLEOTIDE SEQUENCE</scope>
    <source>
        <strain evidence="2">3.8.38</strain>
    </source>
</reference>
<accession>A0AAW8W3X6</accession>
<keyword evidence="1" id="KW-0472">Membrane</keyword>
<protein>
    <recommendedName>
        <fullName evidence="4">DUF3329 domain-containing protein</fullName>
    </recommendedName>
</protein>
<dbReference type="RefSeq" id="WP_313844376.1">
    <property type="nucleotide sequence ID" value="NZ_JAVLAM010000001.1"/>
</dbReference>
<organism evidence="2 3">
    <name type="scientific">Levilactobacillus namurensis</name>
    <dbReference type="NCBI Taxonomy" id="380393"/>
    <lineage>
        <taxon>Bacteria</taxon>
        <taxon>Bacillati</taxon>
        <taxon>Bacillota</taxon>
        <taxon>Bacilli</taxon>
        <taxon>Lactobacillales</taxon>
        <taxon>Lactobacillaceae</taxon>
        <taxon>Levilactobacillus</taxon>
    </lineage>
</organism>
<gene>
    <name evidence="2" type="ORF">RI532_01585</name>
</gene>
<dbReference type="EMBL" id="JAVLAM010000001">
    <property type="protein sequence ID" value="MDT7013121.1"/>
    <property type="molecule type" value="Genomic_DNA"/>
</dbReference>
<evidence type="ECO:0000313" key="3">
    <source>
        <dbReference type="Proteomes" id="UP001254075"/>
    </source>
</evidence>
<keyword evidence="1" id="KW-0812">Transmembrane</keyword>
<keyword evidence="1" id="KW-1133">Transmembrane helix</keyword>
<sequence>MFFTDKIDCQKLPRWWHVLDGVAHWAQWILIVGVIALFWVQWSWLEWVTAGSLIITGAWAVATYVIARRKYQRQWQASRGFKSSK</sequence>
<dbReference type="Proteomes" id="UP001254075">
    <property type="component" value="Unassembled WGS sequence"/>
</dbReference>